<evidence type="ECO:0000313" key="4">
    <source>
        <dbReference type="Proteomes" id="UP000470384"/>
    </source>
</evidence>
<feature type="domain" description="HTH cro/C1-type" evidence="2">
    <location>
        <begin position="43"/>
        <end position="97"/>
    </location>
</feature>
<dbReference type="CDD" id="cd00093">
    <property type="entry name" value="HTH_XRE"/>
    <property type="match status" value="1"/>
</dbReference>
<dbReference type="AlphaFoldDB" id="A0A845QB00"/>
<dbReference type="EMBL" id="WXYQ01000005">
    <property type="protein sequence ID" value="NBG95330.1"/>
    <property type="molecule type" value="Genomic_DNA"/>
</dbReference>
<dbReference type="Pfam" id="PF01381">
    <property type="entry name" value="HTH_3"/>
    <property type="match status" value="1"/>
</dbReference>
<feature type="region of interest" description="Disordered" evidence="1">
    <location>
        <begin position="208"/>
        <end position="234"/>
    </location>
</feature>
<proteinExistence type="predicted"/>
<comment type="caution">
    <text evidence="3">The sequence shown here is derived from an EMBL/GenBank/DDBJ whole genome shotgun (WGS) entry which is preliminary data.</text>
</comment>
<gene>
    <name evidence="3" type="ORF">GTQ45_06255</name>
</gene>
<evidence type="ECO:0000313" key="3">
    <source>
        <dbReference type="EMBL" id="NBG95330.1"/>
    </source>
</evidence>
<reference evidence="3 4" key="1">
    <citation type="journal article" date="2016" name="Int. J. Syst. Evol. Microbiol.">
        <title>Pyruvatibacter mobilis gen. nov., sp. nov., a marine bacterium from the culture broth of Picochlorum sp. 122.</title>
        <authorList>
            <person name="Wang G."/>
            <person name="Tang M."/>
            <person name="Wu H."/>
            <person name="Dai S."/>
            <person name="Li T."/>
            <person name="Chen C."/>
            <person name="He H."/>
            <person name="Fan J."/>
            <person name="Xiang W."/>
            <person name="Li X."/>
        </authorList>
    </citation>
    <scope>NUCLEOTIDE SEQUENCE [LARGE SCALE GENOMIC DNA]</scope>
    <source>
        <strain evidence="3 4">GYP-11</strain>
    </source>
</reference>
<name>A0A845QB00_9HYPH</name>
<dbReference type="Gene3D" id="1.10.260.40">
    <property type="entry name" value="lambda repressor-like DNA-binding domains"/>
    <property type="match status" value="1"/>
</dbReference>
<protein>
    <submittedName>
        <fullName evidence="3">Helix-turn-helix domain-containing protein</fullName>
    </submittedName>
</protein>
<dbReference type="SUPFAM" id="SSF47413">
    <property type="entry name" value="lambda repressor-like DNA-binding domains"/>
    <property type="match status" value="1"/>
</dbReference>
<dbReference type="SMART" id="SM00530">
    <property type="entry name" value="HTH_XRE"/>
    <property type="match status" value="1"/>
</dbReference>
<keyword evidence="4" id="KW-1185">Reference proteome</keyword>
<accession>A0A845QB00</accession>
<evidence type="ECO:0000259" key="2">
    <source>
        <dbReference type="PROSITE" id="PS50943"/>
    </source>
</evidence>
<dbReference type="Proteomes" id="UP000470384">
    <property type="component" value="Unassembled WGS sequence"/>
</dbReference>
<dbReference type="OrthoDB" id="407979at2"/>
<organism evidence="3 4">
    <name type="scientific">Pyruvatibacter mobilis</name>
    <dbReference type="NCBI Taxonomy" id="1712261"/>
    <lineage>
        <taxon>Bacteria</taxon>
        <taxon>Pseudomonadati</taxon>
        <taxon>Pseudomonadota</taxon>
        <taxon>Alphaproteobacteria</taxon>
        <taxon>Hyphomicrobiales</taxon>
        <taxon>Parvibaculaceae</taxon>
        <taxon>Pyruvatibacter</taxon>
    </lineage>
</organism>
<dbReference type="InterPro" id="IPR010982">
    <property type="entry name" value="Lambda_DNA-bd_dom_sf"/>
</dbReference>
<dbReference type="PROSITE" id="PS50943">
    <property type="entry name" value="HTH_CROC1"/>
    <property type="match status" value="1"/>
</dbReference>
<sequence length="234" mass="25002">MVRDLDAYRDLKTGMRELQAFDDGIAGIPADVAHRIADGENPVRVWRDHRGLKAVALARKAGISPAYLSEIETGKKEGTFRTMAALARHLEISLDDLAPLADDQDAVSVRRAGREAALKAEIAGIRATIASGAFDSGAVRGAVKRLKADMDALVADGAEPIWARDLASALEQIVQLVDQAESDIVETARSAQERLEEIMSFKVFSPGAHRRSAAAPRDADGAATPLPSRQVAGE</sequence>
<dbReference type="InterPro" id="IPR001387">
    <property type="entry name" value="Cro/C1-type_HTH"/>
</dbReference>
<evidence type="ECO:0000256" key="1">
    <source>
        <dbReference type="SAM" id="MobiDB-lite"/>
    </source>
</evidence>
<dbReference type="GO" id="GO:0003677">
    <property type="term" value="F:DNA binding"/>
    <property type="evidence" value="ECO:0007669"/>
    <property type="project" value="InterPro"/>
</dbReference>